<feature type="domain" description="HTH tetR-type" evidence="5">
    <location>
        <begin position="11"/>
        <end position="71"/>
    </location>
</feature>
<dbReference type="PROSITE" id="PS01081">
    <property type="entry name" value="HTH_TETR_1"/>
    <property type="match status" value="1"/>
</dbReference>
<keyword evidence="2 4" id="KW-0238">DNA-binding</keyword>
<dbReference type="InterPro" id="IPR041669">
    <property type="entry name" value="TetR_C_15"/>
</dbReference>
<dbReference type="PANTHER" id="PTHR30055:SF234">
    <property type="entry name" value="HTH-TYPE TRANSCRIPTIONAL REGULATOR BETI"/>
    <property type="match status" value="1"/>
</dbReference>
<dbReference type="InterPro" id="IPR036271">
    <property type="entry name" value="Tet_transcr_reg_TetR-rel_C_sf"/>
</dbReference>
<dbReference type="InterPro" id="IPR023772">
    <property type="entry name" value="DNA-bd_HTH_TetR-type_CS"/>
</dbReference>
<evidence type="ECO:0000256" key="1">
    <source>
        <dbReference type="ARBA" id="ARBA00023015"/>
    </source>
</evidence>
<evidence type="ECO:0000256" key="4">
    <source>
        <dbReference type="PROSITE-ProRule" id="PRU00335"/>
    </source>
</evidence>
<dbReference type="PRINTS" id="PR00455">
    <property type="entry name" value="HTHTETR"/>
</dbReference>
<dbReference type="AlphaFoldDB" id="A0A1J4N815"/>
<dbReference type="Pfam" id="PF00440">
    <property type="entry name" value="TetR_N"/>
    <property type="match status" value="1"/>
</dbReference>
<dbReference type="PROSITE" id="PS50977">
    <property type="entry name" value="HTH_TETR_2"/>
    <property type="match status" value="1"/>
</dbReference>
<dbReference type="SUPFAM" id="SSF48498">
    <property type="entry name" value="Tetracyclin repressor-like, C-terminal domain"/>
    <property type="match status" value="1"/>
</dbReference>
<dbReference type="InterPro" id="IPR009057">
    <property type="entry name" value="Homeodomain-like_sf"/>
</dbReference>
<name>A0A1J4N815_9ACTN</name>
<proteinExistence type="predicted"/>
<keyword evidence="3" id="KW-0804">Transcription</keyword>
<dbReference type="Pfam" id="PF17918">
    <property type="entry name" value="TetR_C_15"/>
    <property type="match status" value="1"/>
</dbReference>
<dbReference type="EMBL" id="JZDQ02000007">
    <property type="protein sequence ID" value="OIJ27659.1"/>
    <property type="molecule type" value="Genomic_DNA"/>
</dbReference>
<dbReference type="OrthoDB" id="5242390at2"/>
<dbReference type="Gene3D" id="1.10.357.10">
    <property type="entry name" value="Tetracycline Repressor, domain 2"/>
    <property type="match status" value="1"/>
</dbReference>
<evidence type="ECO:0000259" key="5">
    <source>
        <dbReference type="PROSITE" id="PS50977"/>
    </source>
</evidence>
<evidence type="ECO:0000256" key="2">
    <source>
        <dbReference type="ARBA" id="ARBA00023125"/>
    </source>
</evidence>
<feature type="DNA-binding region" description="H-T-H motif" evidence="4">
    <location>
        <begin position="34"/>
        <end position="53"/>
    </location>
</feature>
<dbReference type="SUPFAM" id="SSF46689">
    <property type="entry name" value="Homeodomain-like"/>
    <property type="match status" value="1"/>
</dbReference>
<accession>A0A1J4N815</accession>
<dbReference type="RefSeq" id="WP_045547741.1">
    <property type="nucleotide sequence ID" value="NZ_JZDQ02000007.1"/>
</dbReference>
<keyword evidence="7" id="KW-1185">Reference proteome</keyword>
<sequence>MRKTPTQARSKATVERILAAGRQVLVDDGYEAFSTNRVAAAAGISPGSLYQYFADKASILDIVISRYWEDVSERTASALALQTNTTGTPAIRSVADALLAGLEQDPTLLRVLTEELPASRNRDRHAALVTRVRDLTAAYLHAGAVARTRPDAQLTAWVLVVAMENIALRWVLDRPPYPREAVLEEMVALTAGYLSQTDLSGARSDGW</sequence>
<reference evidence="6" key="1">
    <citation type="submission" date="2016-10" db="EMBL/GenBank/DDBJ databases">
        <title>Draft Genome Sequence of Nocardioides luteus Strain BAFB, an Alkane-Degrading Bacterium Isolated from JP-7 Polluted Soil.</title>
        <authorList>
            <person name="Brown L."/>
            <person name="Ruiz O.N."/>
            <person name="Gunasekera T."/>
        </authorList>
    </citation>
    <scope>NUCLEOTIDE SEQUENCE [LARGE SCALE GENOMIC DNA]</scope>
    <source>
        <strain evidence="6">BAFB</strain>
    </source>
</reference>
<comment type="caution">
    <text evidence="6">The sequence shown here is derived from an EMBL/GenBank/DDBJ whole genome shotgun (WGS) entry which is preliminary data.</text>
</comment>
<evidence type="ECO:0000313" key="6">
    <source>
        <dbReference type="EMBL" id="OIJ27659.1"/>
    </source>
</evidence>
<evidence type="ECO:0000313" key="7">
    <source>
        <dbReference type="Proteomes" id="UP000033772"/>
    </source>
</evidence>
<evidence type="ECO:0000256" key="3">
    <source>
        <dbReference type="ARBA" id="ARBA00023163"/>
    </source>
</evidence>
<organism evidence="6 7">
    <name type="scientific">Nocardioides luteus</name>
    <dbReference type="NCBI Taxonomy" id="1844"/>
    <lineage>
        <taxon>Bacteria</taxon>
        <taxon>Bacillati</taxon>
        <taxon>Actinomycetota</taxon>
        <taxon>Actinomycetes</taxon>
        <taxon>Propionibacteriales</taxon>
        <taxon>Nocardioidaceae</taxon>
        <taxon>Nocardioides</taxon>
    </lineage>
</organism>
<dbReference type="GO" id="GO:0000976">
    <property type="term" value="F:transcription cis-regulatory region binding"/>
    <property type="evidence" value="ECO:0007669"/>
    <property type="project" value="TreeGrafter"/>
</dbReference>
<dbReference type="InterPro" id="IPR050109">
    <property type="entry name" value="HTH-type_TetR-like_transc_reg"/>
</dbReference>
<protein>
    <submittedName>
        <fullName evidence="6">TetR family transcriptional regulator</fullName>
    </submittedName>
</protein>
<dbReference type="PANTHER" id="PTHR30055">
    <property type="entry name" value="HTH-TYPE TRANSCRIPTIONAL REGULATOR RUTR"/>
    <property type="match status" value="1"/>
</dbReference>
<dbReference type="InterPro" id="IPR001647">
    <property type="entry name" value="HTH_TetR"/>
</dbReference>
<dbReference type="GO" id="GO:0003700">
    <property type="term" value="F:DNA-binding transcription factor activity"/>
    <property type="evidence" value="ECO:0007669"/>
    <property type="project" value="TreeGrafter"/>
</dbReference>
<dbReference type="Proteomes" id="UP000033772">
    <property type="component" value="Unassembled WGS sequence"/>
</dbReference>
<keyword evidence="1" id="KW-0805">Transcription regulation</keyword>
<gene>
    <name evidence="6" type="ORF">UG56_006555</name>
</gene>